<comment type="caution">
    <text evidence="2">The sequence shown here is derived from an EMBL/GenBank/DDBJ whole genome shotgun (WGS) entry which is preliminary data.</text>
</comment>
<dbReference type="EMBL" id="JBHSMP010000013">
    <property type="protein sequence ID" value="MFC5429245.1"/>
    <property type="molecule type" value="Genomic_DNA"/>
</dbReference>
<feature type="transmembrane region" description="Helical" evidence="1">
    <location>
        <begin position="26"/>
        <end position="45"/>
    </location>
</feature>
<reference evidence="3" key="1">
    <citation type="journal article" date="2019" name="Int. J. Syst. Evol. Microbiol.">
        <title>The Global Catalogue of Microorganisms (GCM) 10K type strain sequencing project: providing services to taxonomists for standard genome sequencing and annotation.</title>
        <authorList>
            <consortium name="The Broad Institute Genomics Platform"/>
            <consortium name="The Broad Institute Genome Sequencing Center for Infectious Disease"/>
            <person name="Wu L."/>
            <person name="Ma J."/>
        </authorList>
    </citation>
    <scope>NUCLEOTIDE SEQUENCE [LARGE SCALE GENOMIC DNA]</scope>
    <source>
        <strain evidence="3">CCUG 56042</strain>
    </source>
</reference>
<keyword evidence="3" id="KW-1185">Reference proteome</keyword>
<accession>A0ABW0J8I4</accession>
<protein>
    <submittedName>
        <fullName evidence="2">Uncharacterized protein</fullName>
    </submittedName>
</protein>
<keyword evidence="1" id="KW-1133">Transmembrane helix</keyword>
<sequence length="102" mass="10617">MSLVPAVAGTVATTNSSAVGLSGRILIAIAAAVLFGPIGLVPLLGDEPKVTPRPEWTVMDGAREARPSIDARLASDGLTIDDTFREIEEPPKLAGGDPRWGR</sequence>
<evidence type="ECO:0000313" key="2">
    <source>
        <dbReference type="EMBL" id="MFC5429245.1"/>
    </source>
</evidence>
<evidence type="ECO:0000313" key="3">
    <source>
        <dbReference type="Proteomes" id="UP001596103"/>
    </source>
</evidence>
<keyword evidence="1" id="KW-0812">Transmembrane</keyword>
<name>A0ABW0J8I4_9BURK</name>
<gene>
    <name evidence="2" type="ORF">ACFPTO_10600</name>
</gene>
<evidence type="ECO:0000256" key="1">
    <source>
        <dbReference type="SAM" id="Phobius"/>
    </source>
</evidence>
<proteinExistence type="predicted"/>
<organism evidence="2 3">
    <name type="scientific">Paraburkholderia denitrificans</name>
    <dbReference type="NCBI Taxonomy" id="694025"/>
    <lineage>
        <taxon>Bacteria</taxon>
        <taxon>Pseudomonadati</taxon>
        <taxon>Pseudomonadota</taxon>
        <taxon>Betaproteobacteria</taxon>
        <taxon>Burkholderiales</taxon>
        <taxon>Burkholderiaceae</taxon>
        <taxon>Paraburkholderia</taxon>
    </lineage>
</organism>
<dbReference type="RefSeq" id="WP_377711325.1">
    <property type="nucleotide sequence ID" value="NZ_JBHSMP010000013.1"/>
</dbReference>
<dbReference type="Proteomes" id="UP001596103">
    <property type="component" value="Unassembled WGS sequence"/>
</dbReference>
<keyword evidence="1" id="KW-0472">Membrane</keyword>